<dbReference type="GO" id="GO:0005524">
    <property type="term" value="F:ATP binding"/>
    <property type="evidence" value="ECO:0007669"/>
    <property type="project" value="UniProtKB-KW"/>
</dbReference>
<dbReference type="EMBL" id="CAKKNE010000001">
    <property type="protein sequence ID" value="CAH0363747.1"/>
    <property type="molecule type" value="Genomic_DNA"/>
</dbReference>
<keyword evidence="1" id="KW-0547">Nucleotide-binding</keyword>
<dbReference type="PANTHER" id="PTHR47959:SF1">
    <property type="entry name" value="ATP-DEPENDENT RNA HELICASE DBPA"/>
    <property type="match status" value="1"/>
</dbReference>
<evidence type="ECO:0000256" key="3">
    <source>
        <dbReference type="ARBA" id="ARBA00022806"/>
    </source>
</evidence>
<keyword evidence="2" id="KW-0378">Hydrolase</keyword>
<dbReference type="GO" id="GO:0016787">
    <property type="term" value="F:hydrolase activity"/>
    <property type="evidence" value="ECO:0007669"/>
    <property type="project" value="UniProtKB-KW"/>
</dbReference>
<sequence>MCPGLTQNSEEVVSVLRLLRRRRLFWKGSQSRERGNGPPYHKRVARKMAPKRGGPSGPSSANVLPRGSRCCARTSRRWASTWDDVDLVIQVDAPQKPDTFVHRAGRTARAGRSGRAVLLLEPHEDAYPELLRLRGAATTSVEVEVTGADELRTSLEEACIKDRAILEKGTIAFTSHVRAYLEHRLPYIFRWEKLDVGSTARLYALLKLPDMPELRKRAKAAGKRGKDWMTAFAFERRDVKTGTIKYADQKREAARLKRVAAEKVVREEKKLAASAAPPPVRKRKDEPRKRKGQHDQILEDWSEFAEDERRHKKARKKKIEEDDPDLLALEALDNPSKKAAASHQSVKNLRGQKKTAKKKSAVCASGKKKR</sequence>
<feature type="region of interest" description="Disordered" evidence="5">
    <location>
        <begin position="29"/>
        <end position="66"/>
    </location>
</feature>
<keyword evidence="8" id="KW-1185">Reference proteome</keyword>
<dbReference type="InterPro" id="IPR050079">
    <property type="entry name" value="DEAD_box_RNA_helicase"/>
</dbReference>
<gene>
    <name evidence="7" type="ORF">PECAL_1P00770</name>
</gene>
<feature type="domain" description="ATP-dependent rRNA helicase SPB4-like C-terminal extension" evidence="6">
    <location>
        <begin position="150"/>
        <end position="213"/>
    </location>
</feature>
<dbReference type="SMART" id="SM01178">
    <property type="entry name" value="DUF4217"/>
    <property type="match status" value="1"/>
</dbReference>
<evidence type="ECO:0000313" key="8">
    <source>
        <dbReference type="Proteomes" id="UP000789595"/>
    </source>
</evidence>
<dbReference type="Pfam" id="PF13959">
    <property type="entry name" value="CTE_SPB4"/>
    <property type="match status" value="1"/>
</dbReference>
<dbReference type="OrthoDB" id="7396459at2759"/>
<name>A0A8J2S305_9STRA</name>
<dbReference type="GO" id="GO:0005829">
    <property type="term" value="C:cytosol"/>
    <property type="evidence" value="ECO:0007669"/>
    <property type="project" value="TreeGrafter"/>
</dbReference>
<keyword evidence="4" id="KW-0067">ATP-binding</keyword>
<evidence type="ECO:0000259" key="6">
    <source>
        <dbReference type="SMART" id="SM01178"/>
    </source>
</evidence>
<dbReference type="InterPro" id="IPR027417">
    <property type="entry name" value="P-loop_NTPase"/>
</dbReference>
<dbReference type="SUPFAM" id="SSF52540">
    <property type="entry name" value="P-loop containing nucleoside triphosphate hydrolases"/>
    <property type="match status" value="1"/>
</dbReference>
<dbReference type="PANTHER" id="PTHR47959">
    <property type="entry name" value="ATP-DEPENDENT RNA HELICASE RHLE-RELATED"/>
    <property type="match status" value="1"/>
</dbReference>
<organism evidence="7 8">
    <name type="scientific">Pelagomonas calceolata</name>
    <dbReference type="NCBI Taxonomy" id="35677"/>
    <lineage>
        <taxon>Eukaryota</taxon>
        <taxon>Sar</taxon>
        <taxon>Stramenopiles</taxon>
        <taxon>Ochrophyta</taxon>
        <taxon>Pelagophyceae</taxon>
        <taxon>Pelagomonadales</taxon>
        <taxon>Pelagomonadaceae</taxon>
        <taxon>Pelagomonas</taxon>
    </lineage>
</organism>
<evidence type="ECO:0000256" key="5">
    <source>
        <dbReference type="SAM" id="MobiDB-lite"/>
    </source>
</evidence>
<accession>A0A8J2S305</accession>
<feature type="compositionally biased region" description="Basic and acidic residues" evidence="5">
    <location>
        <begin position="283"/>
        <end position="297"/>
    </location>
</feature>
<dbReference type="InterPro" id="IPR001650">
    <property type="entry name" value="Helicase_C-like"/>
</dbReference>
<dbReference type="AlphaFoldDB" id="A0A8J2S305"/>
<dbReference type="InterPro" id="IPR025313">
    <property type="entry name" value="SPB4-like_CTE"/>
</dbReference>
<proteinExistence type="predicted"/>
<evidence type="ECO:0000256" key="4">
    <source>
        <dbReference type="ARBA" id="ARBA00022840"/>
    </source>
</evidence>
<dbReference type="Gene3D" id="3.40.50.300">
    <property type="entry name" value="P-loop containing nucleotide triphosphate hydrolases"/>
    <property type="match status" value="1"/>
</dbReference>
<evidence type="ECO:0000313" key="7">
    <source>
        <dbReference type="EMBL" id="CAH0363747.1"/>
    </source>
</evidence>
<feature type="compositionally biased region" description="Basic residues" evidence="5">
    <location>
        <begin position="40"/>
        <end position="50"/>
    </location>
</feature>
<protein>
    <recommendedName>
        <fullName evidence="6">ATP-dependent rRNA helicase SPB4-like C-terminal extension domain-containing protein</fullName>
    </recommendedName>
</protein>
<dbReference type="GO" id="GO:0003724">
    <property type="term" value="F:RNA helicase activity"/>
    <property type="evidence" value="ECO:0007669"/>
    <property type="project" value="TreeGrafter"/>
</dbReference>
<evidence type="ECO:0000256" key="1">
    <source>
        <dbReference type="ARBA" id="ARBA00022741"/>
    </source>
</evidence>
<feature type="compositionally biased region" description="Basic residues" evidence="5">
    <location>
        <begin position="350"/>
        <end position="370"/>
    </location>
</feature>
<comment type="caution">
    <text evidence="7">The sequence shown here is derived from an EMBL/GenBank/DDBJ whole genome shotgun (WGS) entry which is preliminary data.</text>
</comment>
<reference evidence="7" key="1">
    <citation type="submission" date="2021-11" db="EMBL/GenBank/DDBJ databases">
        <authorList>
            <consortium name="Genoscope - CEA"/>
            <person name="William W."/>
        </authorList>
    </citation>
    <scope>NUCLEOTIDE SEQUENCE</scope>
</reference>
<keyword evidence="3" id="KW-0347">Helicase</keyword>
<feature type="region of interest" description="Disordered" evidence="5">
    <location>
        <begin position="267"/>
        <end position="370"/>
    </location>
</feature>
<evidence type="ECO:0000256" key="2">
    <source>
        <dbReference type="ARBA" id="ARBA00022801"/>
    </source>
</evidence>
<dbReference type="Proteomes" id="UP000789595">
    <property type="component" value="Unassembled WGS sequence"/>
</dbReference>
<dbReference type="Pfam" id="PF00271">
    <property type="entry name" value="Helicase_C"/>
    <property type="match status" value="1"/>
</dbReference>